<comment type="caution">
    <text evidence="1">The sequence shown here is derived from an EMBL/GenBank/DDBJ whole genome shotgun (WGS) entry which is preliminary data.</text>
</comment>
<organism evidence="1 2">
    <name type="scientific">Vaccinium darrowii</name>
    <dbReference type="NCBI Taxonomy" id="229202"/>
    <lineage>
        <taxon>Eukaryota</taxon>
        <taxon>Viridiplantae</taxon>
        <taxon>Streptophyta</taxon>
        <taxon>Embryophyta</taxon>
        <taxon>Tracheophyta</taxon>
        <taxon>Spermatophyta</taxon>
        <taxon>Magnoliopsida</taxon>
        <taxon>eudicotyledons</taxon>
        <taxon>Gunneridae</taxon>
        <taxon>Pentapetalae</taxon>
        <taxon>asterids</taxon>
        <taxon>Ericales</taxon>
        <taxon>Ericaceae</taxon>
        <taxon>Vaccinioideae</taxon>
        <taxon>Vaccinieae</taxon>
        <taxon>Vaccinium</taxon>
    </lineage>
</organism>
<keyword evidence="2" id="KW-1185">Reference proteome</keyword>
<dbReference type="EMBL" id="CM037156">
    <property type="protein sequence ID" value="KAH7837092.1"/>
    <property type="molecule type" value="Genomic_DNA"/>
</dbReference>
<gene>
    <name evidence="1" type="ORF">Vadar_009392</name>
</gene>
<proteinExistence type="predicted"/>
<accession>A0ACB7X8K0</accession>
<reference evidence="1 2" key="1">
    <citation type="journal article" date="2021" name="Hortic Res">
        <title>High-quality reference genome and annotation aids understanding of berry development for evergreen blueberry (Vaccinium darrowii).</title>
        <authorList>
            <person name="Yu J."/>
            <person name="Hulse-Kemp A.M."/>
            <person name="Babiker E."/>
            <person name="Staton M."/>
        </authorList>
    </citation>
    <scope>NUCLEOTIDE SEQUENCE [LARGE SCALE GENOMIC DNA]</scope>
    <source>
        <strain evidence="2">cv. NJ 8807/NJ 8810</strain>
        <tissue evidence="1">Young leaf</tissue>
    </source>
</reference>
<evidence type="ECO:0000313" key="1">
    <source>
        <dbReference type="EMBL" id="KAH7837092.1"/>
    </source>
</evidence>
<dbReference type="Proteomes" id="UP000828048">
    <property type="component" value="Chromosome 6"/>
</dbReference>
<name>A0ACB7X8K0_9ERIC</name>
<protein>
    <submittedName>
        <fullName evidence="1">Uncharacterized protein</fullName>
    </submittedName>
</protein>
<evidence type="ECO:0000313" key="2">
    <source>
        <dbReference type="Proteomes" id="UP000828048"/>
    </source>
</evidence>
<sequence length="517" mass="59597">MSITATTRKPKWHPTVPPPPSPKILNLPRRNRRKQPRKAAGKPPPVAGDLKGRLDLLFDQERAFSRSVPVVLLNSGGDGERRERVEEREEGGGGGGGAGEEEKWRFQAEMLRAECNFLRVEREFALKKLERNRVKMERTLRSAVKTLVSGRKKIYEGKNVNVVIEEEIEDLEEKLEELQRSSGIKDFEVQQSHNFDKKASFLQRRIEKLGGLSDGKHVKEIREMAESSFSIKTKGDISDNKSDTRFTDVEALKRKMEGLSKGMLHRMEEEYRSMLQTTANNSATSSASNSKRIEFPDSSSFSIRRNYEEPTLNEEKKCSGNCKSMVRRIVEQVRAETEQWSQMQEMLGQVREEMEELQASRNFWEDRALDCDCEIKSLRSKVREWKQKALTFETKANNLETELYLLRGELEKFRSKDKIEEETKTTDFVPLSLAAQIAQEKEKEKEKRVLICRLKENRCPNNKGSTQEISTNGRSKVHKSSNRNLVPKRSPFQEMGNSSPKLRQKSMAIFPLHYPEP</sequence>